<protein>
    <submittedName>
        <fullName evidence="5">LCP family protein</fullName>
    </submittedName>
</protein>
<keyword evidence="3" id="KW-0812">Transmembrane</keyword>
<evidence type="ECO:0000256" key="1">
    <source>
        <dbReference type="ARBA" id="ARBA00006068"/>
    </source>
</evidence>
<dbReference type="Pfam" id="PF03816">
    <property type="entry name" value="LytR_cpsA_psr"/>
    <property type="match status" value="1"/>
</dbReference>
<feature type="transmembrane region" description="Helical" evidence="3">
    <location>
        <begin position="82"/>
        <end position="106"/>
    </location>
</feature>
<feature type="region of interest" description="Disordered" evidence="2">
    <location>
        <begin position="452"/>
        <end position="502"/>
    </location>
</feature>
<feature type="compositionally biased region" description="Polar residues" evidence="2">
    <location>
        <begin position="484"/>
        <end position="502"/>
    </location>
</feature>
<evidence type="ECO:0000256" key="2">
    <source>
        <dbReference type="SAM" id="MobiDB-lite"/>
    </source>
</evidence>
<dbReference type="Gene3D" id="3.40.630.190">
    <property type="entry name" value="LCP protein"/>
    <property type="match status" value="1"/>
</dbReference>
<dbReference type="PANTHER" id="PTHR33392">
    <property type="entry name" value="POLYISOPRENYL-TEICHOIC ACID--PEPTIDOGLYCAN TEICHOIC ACID TRANSFERASE TAGU"/>
    <property type="match status" value="1"/>
</dbReference>
<dbReference type="RefSeq" id="WP_386741138.1">
    <property type="nucleotide sequence ID" value="NZ_JBHSMG010000005.1"/>
</dbReference>
<dbReference type="EMBL" id="JBHSMG010000005">
    <property type="protein sequence ID" value="MFC5503426.1"/>
    <property type="molecule type" value="Genomic_DNA"/>
</dbReference>
<proteinExistence type="inferred from homology"/>
<evidence type="ECO:0000313" key="5">
    <source>
        <dbReference type="EMBL" id="MFC5503426.1"/>
    </source>
</evidence>
<keyword evidence="3" id="KW-1133">Transmembrane helix</keyword>
<gene>
    <name evidence="5" type="ORF">ACFPJ4_14350</name>
</gene>
<feature type="domain" description="Cell envelope-related transcriptional attenuator" evidence="4">
    <location>
        <begin position="202"/>
        <end position="357"/>
    </location>
</feature>
<comment type="similarity">
    <text evidence="1">Belongs to the LytR/CpsA/Psr (LCP) family.</text>
</comment>
<reference evidence="6" key="1">
    <citation type="journal article" date="2019" name="Int. J. Syst. Evol. Microbiol.">
        <title>The Global Catalogue of Microorganisms (GCM) 10K type strain sequencing project: providing services to taxonomists for standard genome sequencing and annotation.</title>
        <authorList>
            <consortium name="The Broad Institute Genomics Platform"/>
            <consortium name="The Broad Institute Genome Sequencing Center for Infectious Disease"/>
            <person name="Wu L."/>
            <person name="Ma J."/>
        </authorList>
    </citation>
    <scope>NUCLEOTIDE SEQUENCE [LARGE SCALE GENOMIC DNA]</scope>
    <source>
        <strain evidence="6">CGMCC 4.6997</strain>
    </source>
</reference>
<name>A0ABW0NTZ8_9MICO</name>
<dbReference type="Proteomes" id="UP001596039">
    <property type="component" value="Unassembled WGS sequence"/>
</dbReference>
<keyword evidence="6" id="KW-1185">Reference proteome</keyword>
<feature type="transmembrane region" description="Helical" evidence="3">
    <location>
        <begin position="118"/>
        <end position="142"/>
    </location>
</feature>
<feature type="compositionally biased region" description="Low complexity" evidence="2">
    <location>
        <begin position="452"/>
        <end position="477"/>
    </location>
</feature>
<evidence type="ECO:0000259" key="4">
    <source>
        <dbReference type="Pfam" id="PF03816"/>
    </source>
</evidence>
<keyword evidence="3" id="KW-0472">Membrane</keyword>
<comment type="caution">
    <text evidence="5">The sequence shown here is derived from an EMBL/GenBank/DDBJ whole genome shotgun (WGS) entry which is preliminary data.</text>
</comment>
<dbReference type="PANTHER" id="PTHR33392:SF6">
    <property type="entry name" value="POLYISOPRENYL-TEICHOIC ACID--PEPTIDOGLYCAN TEICHOIC ACID TRANSFERASE TAGU"/>
    <property type="match status" value="1"/>
</dbReference>
<organism evidence="5 6">
    <name type="scientific">Lysinimonas soli</name>
    <dbReference type="NCBI Taxonomy" id="1074233"/>
    <lineage>
        <taxon>Bacteria</taxon>
        <taxon>Bacillati</taxon>
        <taxon>Actinomycetota</taxon>
        <taxon>Actinomycetes</taxon>
        <taxon>Micrococcales</taxon>
        <taxon>Microbacteriaceae</taxon>
        <taxon>Lysinimonas</taxon>
    </lineage>
</organism>
<evidence type="ECO:0000256" key="3">
    <source>
        <dbReference type="SAM" id="Phobius"/>
    </source>
</evidence>
<feature type="transmembrane region" description="Helical" evidence="3">
    <location>
        <begin position="48"/>
        <end position="70"/>
    </location>
</feature>
<accession>A0ABW0NTZ8</accession>
<dbReference type="InterPro" id="IPR050922">
    <property type="entry name" value="LytR/CpsA/Psr_CW_biosynth"/>
</dbReference>
<sequence length="502" mass="50748">MSSTSIVRDPDTTSTALMTKRAWWLVGLNVLVPGSAQTLAGNRRFGRFALGTTLAFWALVVIGVLAALIGREAVLPVVTQPVVLWAMAAVLGLYGLLWVICAIDALRLSRLARVSGRARVAVAVVSIAALVVTGGAAFGAAWTAGTTANILAKVASNTIDITGPDGKPVAVGALTGPANILLVGDDSGDGNAAYGPRGESLNDVTILIHLSPVSHSVTAVSIPRDLYVAQPQCTKANGTVSPAVKQARFNTALSRGGLNCVVASASALTGLPIQYAAKIEFDGVVAMSDAVGGVPVCLATAINDPYSGLTLSAGEHTLQGAQALAFLRTRHGLSTGSDLQRISNQQVFLSSLMRTIKSSETLGNPVKVIALAEAAAQNMQLSTELAQTSTMVSMALALRSIPLDRIAFVQYPSSPATVHGQSVTLPNDGDASALTAALAADQAVVTQKLGGAAVSSGAPSGSSATPTPSASATPSGGVPVQLPSGISGQAADQSTCSKGQTG</sequence>
<evidence type="ECO:0000313" key="6">
    <source>
        <dbReference type="Proteomes" id="UP001596039"/>
    </source>
</evidence>
<dbReference type="NCBIfam" id="TIGR00350">
    <property type="entry name" value="lytR_cpsA_psr"/>
    <property type="match status" value="1"/>
</dbReference>
<dbReference type="InterPro" id="IPR004474">
    <property type="entry name" value="LytR_CpsA_psr"/>
</dbReference>